<protein>
    <recommendedName>
        <fullName evidence="1">Hedgehog/Intein (Hint) domain-containing protein</fullName>
    </recommendedName>
</protein>
<evidence type="ECO:0000313" key="3">
    <source>
        <dbReference type="Proteomes" id="UP001399917"/>
    </source>
</evidence>
<dbReference type="InterPro" id="IPR028992">
    <property type="entry name" value="Hedgehog/Intein_dom"/>
</dbReference>
<feature type="domain" description="Hedgehog/Intein (Hint)" evidence="1">
    <location>
        <begin position="152"/>
        <end position="293"/>
    </location>
</feature>
<proteinExistence type="predicted"/>
<gene>
    <name evidence="2" type="ORF">GCM10022404_24520</name>
</gene>
<dbReference type="EMBL" id="BAABDF010000007">
    <property type="protein sequence ID" value="GAA3873777.1"/>
    <property type="molecule type" value="Genomic_DNA"/>
</dbReference>
<dbReference type="Pfam" id="PF13403">
    <property type="entry name" value="Hint_2"/>
    <property type="match status" value="1"/>
</dbReference>
<keyword evidence="3" id="KW-1185">Reference proteome</keyword>
<organism evidence="2 3">
    <name type="scientific">Celeribacter arenosi</name>
    <dbReference type="NCBI Taxonomy" id="792649"/>
    <lineage>
        <taxon>Bacteria</taxon>
        <taxon>Pseudomonadati</taxon>
        <taxon>Pseudomonadota</taxon>
        <taxon>Alphaproteobacteria</taxon>
        <taxon>Rhodobacterales</taxon>
        <taxon>Roseobacteraceae</taxon>
        <taxon>Celeribacter</taxon>
    </lineage>
</organism>
<name>A0ABP7KDH0_9RHOB</name>
<reference evidence="3" key="1">
    <citation type="journal article" date="2019" name="Int. J. Syst. Evol. Microbiol.">
        <title>The Global Catalogue of Microorganisms (GCM) 10K type strain sequencing project: providing services to taxonomists for standard genome sequencing and annotation.</title>
        <authorList>
            <consortium name="The Broad Institute Genomics Platform"/>
            <consortium name="The Broad Institute Genome Sequencing Center for Infectious Disease"/>
            <person name="Wu L."/>
            <person name="Ma J."/>
        </authorList>
    </citation>
    <scope>NUCLEOTIDE SEQUENCE [LARGE SCALE GENOMIC DNA]</scope>
    <source>
        <strain evidence="3">JCM 17190</strain>
    </source>
</reference>
<evidence type="ECO:0000259" key="1">
    <source>
        <dbReference type="Pfam" id="PF13403"/>
    </source>
</evidence>
<dbReference type="RefSeq" id="WP_344847506.1">
    <property type="nucleotide sequence ID" value="NZ_BAABDF010000007.1"/>
</dbReference>
<comment type="caution">
    <text evidence="2">The sequence shown here is derived from an EMBL/GenBank/DDBJ whole genome shotgun (WGS) entry which is preliminary data.</text>
</comment>
<dbReference type="InterPro" id="IPR036844">
    <property type="entry name" value="Hint_dom_sf"/>
</dbReference>
<accession>A0ABP7KDH0</accession>
<evidence type="ECO:0000313" key="2">
    <source>
        <dbReference type="EMBL" id="GAA3873777.1"/>
    </source>
</evidence>
<dbReference type="Gene3D" id="2.170.16.10">
    <property type="entry name" value="Hedgehog/Intein (Hint) domain"/>
    <property type="match status" value="1"/>
</dbReference>
<dbReference type="Proteomes" id="UP001399917">
    <property type="component" value="Unassembled WGS sequence"/>
</dbReference>
<dbReference type="SUPFAM" id="SSF51294">
    <property type="entry name" value="Hedgehog/intein (Hint) domain"/>
    <property type="match status" value="1"/>
</dbReference>
<sequence length="341" mass="36781">MATYSFGIVAFEDMSVNQGNPLTTNHTQRASGTFTVNDNASPIRIYVNDVDEDRDGNPVPDSDTTFDDAYIDTGAPQLLAEPVTINGQLFEKDSVVELEFRVNTTTGENFYFVRIDGVNIGMGGTVLPQPGTTYTLDDSFDGQRDAFEDLACFTAGTLIDTPDGPKPVESLTVGTEVLTRDNGVQKVVWQGQRTLDLEELKANPRFLPVHIGANALGEHEALTVSPQHRVLVGGWRAELLFAHAEVLVAAKALIDGVGVTQPEATGPVTYVHLLFKSHEVISSGGLWSESFDPAAQNVEGLARDARAELFALFPELDGQLGDLPTAYPVVRTTHAHLLSAA</sequence>